<name>A0ABW5ADA3_9RHOB</name>
<evidence type="ECO:0000256" key="1">
    <source>
        <dbReference type="ARBA" id="ARBA00038240"/>
    </source>
</evidence>
<evidence type="ECO:0000259" key="2">
    <source>
        <dbReference type="Pfam" id="PF01636"/>
    </source>
</evidence>
<sequence>MMDDARAYELATRAQRAWLCQGAPLQLVWRSENIVFATLHGSGAKLALRLHRPGYQSPAAIACELAFCARLADAGVSVVEPLPAASGAWIAQVGGLTVSCLRWISGRPMGEAGAPLAGSAVLERAEDLGTLLAQLHNAADAGACPAPFARAPWDGEALLGPAPRLGPFWENPTLAPEESLLLQQAREKAAFLVPQATDYGPIHADVLRSNVMVENDRLRLLDFDDCGPGFRLYELASVLIQSWGDPNLPEQARRLVRGYRAARALPDDQLALLPLFLALRGFASAGWVVSRAPQDHARQRGYAERAVALARMVLEDAAPWKDLQ</sequence>
<feature type="domain" description="Aminoglycoside phosphotransferase" evidence="2">
    <location>
        <begin position="32"/>
        <end position="262"/>
    </location>
</feature>
<dbReference type="EMBL" id="JBHUIX010000014">
    <property type="protein sequence ID" value="MFD2175575.1"/>
    <property type="molecule type" value="Genomic_DNA"/>
</dbReference>
<dbReference type="PANTHER" id="PTHR21064">
    <property type="entry name" value="AMINOGLYCOSIDE PHOSPHOTRANSFERASE DOMAIN-CONTAINING PROTEIN-RELATED"/>
    <property type="match status" value="1"/>
</dbReference>
<dbReference type="Proteomes" id="UP001597413">
    <property type="component" value="Unassembled WGS sequence"/>
</dbReference>
<evidence type="ECO:0000313" key="4">
    <source>
        <dbReference type="Proteomes" id="UP001597413"/>
    </source>
</evidence>
<reference evidence="4" key="1">
    <citation type="journal article" date="2019" name="Int. J. Syst. Evol. Microbiol.">
        <title>The Global Catalogue of Microorganisms (GCM) 10K type strain sequencing project: providing services to taxonomists for standard genome sequencing and annotation.</title>
        <authorList>
            <consortium name="The Broad Institute Genomics Platform"/>
            <consortium name="The Broad Institute Genome Sequencing Center for Infectious Disease"/>
            <person name="Wu L."/>
            <person name="Ma J."/>
        </authorList>
    </citation>
    <scope>NUCLEOTIDE SEQUENCE [LARGE SCALE GENOMIC DNA]</scope>
    <source>
        <strain evidence="4">CCUG 55131</strain>
    </source>
</reference>
<accession>A0ABW5ADA3</accession>
<proteinExistence type="inferred from homology"/>
<comment type="similarity">
    <text evidence="1">Belongs to the pseudomonas-type ThrB family.</text>
</comment>
<dbReference type="RefSeq" id="WP_377392662.1">
    <property type="nucleotide sequence ID" value="NZ_JBHUIX010000014.1"/>
</dbReference>
<dbReference type="InterPro" id="IPR002575">
    <property type="entry name" value="Aminoglycoside_PTrfase"/>
</dbReference>
<dbReference type="PANTHER" id="PTHR21064:SF6">
    <property type="entry name" value="AMINOGLYCOSIDE PHOSPHOTRANSFERASE DOMAIN-CONTAINING PROTEIN"/>
    <property type="match status" value="1"/>
</dbReference>
<dbReference type="SUPFAM" id="SSF56112">
    <property type="entry name" value="Protein kinase-like (PK-like)"/>
    <property type="match status" value="1"/>
</dbReference>
<dbReference type="Gene3D" id="3.90.1200.10">
    <property type="match status" value="1"/>
</dbReference>
<evidence type="ECO:0000313" key="3">
    <source>
        <dbReference type="EMBL" id="MFD2175575.1"/>
    </source>
</evidence>
<gene>
    <name evidence="3" type="ORF">ACFSM0_15890</name>
</gene>
<dbReference type="InterPro" id="IPR050249">
    <property type="entry name" value="Pseudomonas-type_ThrB"/>
</dbReference>
<dbReference type="InterPro" id="IPR011009">
    <property type="entry name" value="Kinase-like_dom_sf"/>
</dbReference>
<keyword evidence="4" id="KW-1185">Reference proteome</keyword>
<comment type="caution">
    <text evidence="3">The sequence shown here is derived from an EMBL/GenBank/DDBJ whole genome shotgun (WGS) entry which is preliminary data.</text>
</comment>
<dbReference type="Pfam" id="PF01636">
    <property type="entry name" value="APH"/>
    <property type="match status" value="1"/>
</dbReference>
<protein>
    <submittedName>
        <fullName evidence="3">Phosphotransferase enzyme family protein</fullName>
    </submittedName>
</protein>
<organism evidence="3 4">
    <name type="scientific">Rhodobacter lacus</name>
    <dbReference type="NCBI Taxonomy" id="1641972"/>
    <lineage>
        <taxon>Bacteria</taxon>
        <taxon>Pseudomonadati</taxon>
        <taxon>Pseudomonadota</taxon>
        <taxon>Alphaproteobacteria</taxon>
        <taxon>Rhodobacterales</taxon>
        <taxon>Rhodobacter group</taxon>
        <taxon>Rhodobacter</taxon>
    </lineage>
</organism>